<dbReference type="RefSeq" id="WP_125323885.1">
    <property type="nucleotide sequence ID" value="NZ_CP034328.1"/>
</dbReference>
<name>A0A3S8U269_9RHOB</name>
<proteinExistence type="inferred from homology"/>
<evidence type="ECO:0000313" key="5">
    <source>
        <dbReference type="Proteomes" id="UP000282002"/>
    </source>
</evidence>
<feature type="domain" description="Nitroreductase" evidence="3">
    <location>
        <begin position="58"/>
        <end position="104"/>
    </location>
</feature>
<dbReference type="Pfam" id="PF00881">
    <property type="entry name" value="Nitroreductase"/>
    <property type="match status" value="2"/>
</dbReference>
<dbReference type="AlphaFoldDB" id="A0A3S8U269"/>
<dbReference type="SUPFAM" id="SSF55469">
    <property type="entry name" value="FMN-dependent nitroreductase-like"/>
    <property type="match status" value="1"/>
</dbReference>
<protein>
    <recommendedName>
        <fullName evidence="3">Nitroreductase domain-containing protein</fullName>
    </recommendedName>
</protein>
<keyword evidence="2" id="KW-0560">Oxidoreductase</keyword>
<dbReference type="InterPro" id="IPR000415">
    <property type="entry name" value="Nitroreductase-like"/>
</dbReference>
<dbReference type="CDD" id="cd02138">
    <property type="entry name" value="TdsD-like"/>
    <property type="match status" value="1"/>
</dbReference>
<evidence type="ECO:0000256" key="2">
    <source>
        <dbReference type="ARBA" id="ARBA00023002"/>
    </source>
</evidence>
<reference evidence="4 5" key="1">
    <citation type="submission" date="2018-12" db="EMBL/GenBank/DDBJ databases">
        <title>Complete genome sequencing of Tabrizicola sp. K13M18.</title>
        <authorList>
            <person name="Bae J.-W."/>
        </authorList>
    </citation>
    <scope>NUCLEOTIDE SEQUENCE [LARGE SCALE GENOMIC DNA]</scope>
    <source>
        <strain evidence="4 5">K13M18</strain>
    </source>
</reference>
<evidence type="ECO:0000313" key="4">
    <source>
        <dbReference type="EMBL" id="AZL57697.1"/>
    </source>
</evidence>
<keyword evidence="5" id="KW-1185">Reference proteome</keyword>
<dbReference type="KEGG" id="taw:EI545_01860"/>
<evidence type="ECO:0000256" key="1">
    <source>
        <dbReference type="ARBA" id="ARBA00007118"/>
    </source>
</evidence>
<organism evidence="4 5">
    <name type="scientific">Tabrizicola piscis</name>
    <dbReference type="NCBI Taxonomy" id="2494374"/>
    <lineage>
        <taxon>Bacteria</taxon>
        <taxon>Pseudomonadati</taxon>
        <taxon>Pseudomonadota</taxon>
        <taxon>Alphaproteobacteria</taxon>
        <taxon>Rhodobacterales</taxon>
        <taxon>Paracoccaceae</taxon>
        <taxon>Tabrizicola</taxon>
    </lineage>
</organism>
<dbReference type="EMBL" id="CP034328">
    <property type="protein sequence ID" value="AZL57697.1"/>
    <property type="molecule type" value="Genomic_DNA"/>
</dbReference>
<comment type="similarity">
    <text evidence="1">Belongs to the nitroreductase family.</text>
</comment>
<dbReference type="InterPro" id="IPR029479">
    <property type="entry name" value="Nitroreductase"/>
</dbReference>
<dbReference type="PANTHER" id="PTHR43673:SF10">
    <property type="entry name" value="NADH DEHYDROGENASE_NAD(P)H NITROREDUCTASE XCC3605-RELATED"/>
    <property type="match status" value="1"/>
</dbReference>
<accession>A0A3S8U269</accession>
<dbReference type="GO" id="GO:0016491">
    <property type="term" value="F:oxidoreductase activity"/>
    <property type="evidence" value="ECO:0007669"/>
    <property type="project" value="UniProtKB-KW"/>
</dbReference>
<sequence>MHRQTDGLRRATIGLLGFATYLNVTVVDLTTDTKEHLMSLDLVRGRQPDHPVAEQFLSRWSPRSFSDRTLAEGDVLTVLEAARWAPSASNHQPARFVWALRGDAGFQAIHDALAPFNRDWAGRAAALVVVASKDFAMGKDGTEAANRWATFDAGAAWMSMALQAQSMGLVAHAMGGFDVAATAAAVALPEGHSLHAVVALGYQGAAEQLPEGLRAREVASQRRSLTETAVRGRF</sequence>
<evidence type="ECO:0000259" key="3">
    <source>
        <dbReference type="Pfam" id="PF00881"/>
    </source>
</evidence>
<dbReference type="Gene3D" id="3.40.109.10">
    <property type="entry name" value="NADH Oxidase"/>
    <property type="match status" value="1"/>
</dbReference>
<dbReference type="PANTHER" id="PTHR43673">
    <property type="entry name" value="NAD(P)H NITROREDUCTASE YDGI-RELATED"/>
    <property type="match status" value="1"/>
</dbReference>
<feature type="domain" description="Nitroreductase" evidence="3">
    <location>
        <begin position="113"/>
        <end position="202"/>
    </location>
</feature>
<dbReference type="Proteomes" id="UP000282002">
    <property type="component" value="Chromosome"/>
</dbReference>
<gene>
    <name evidence="4" type="ORF">EI545_01860</name>
</gene>
<dbReference type="OrthoDB" id="9802510at2"/>